<name>A0A5E4T4K3_9BURK</name>
<dbReference type="EMBL" id="CABPRU010000002">
    <property type="protein sequence ID" value="VVD82745.1"/>
    <property type="molecule type" value="Genomic_DNA"/>
</dbReference>
<evidence type="ECO:0000313" key="2">
    <source>
        <dbReference type="Proteomes" id="UP000334380"/>
    </source>
</evidence>
<sequence>MSPEGMANANAAMTNALGSISEGVCFGLDALEAATTPQAPA</sequence>
<reference evidence="1 2" key="1">
    <citation type="submission" date="2019-08" db="EMBL/GenBank/DDBJ databases">
        <authorList>
            <person name="Peeters C."/>
        </authorList>
    </citation>
    <scope>NUCLEOTIDE SEQUENCE [LARGE SCALE GENOMIC DNA]</scope>
    <source>
        <strain evidence="1 2">LMG 31013</strain>
    </source>
</reference>
<keyword evidence="2" id="KW-1185">Reference proteome</keyword>
<organism evidence="1 2">
    <name type="scientific">Pandoraea terrigena</name>
    <dbReference type="NCBI Taxonomy" id="2508292"/>
    <lineage>
        <taxon>Bacteria</taxon>
        <taxon>Pseudomonadati</taxon>
        <taxon>Pseudomonadota</taxon>
        <taxon>Betaproteobacteria</taxon>
        <taxon>Burkholderiales</taxon>
        <taxon>Burkholderiaceae</taxon>
        <taxon>Pandoraea</taxon>
    </lineage>
</organism>
<protein>
    <submittedName>
        <fullName evidence="1">Uncharacterized protein</fullName>
    </submittedName>
</protein>
<evidence type="ECO:0000313" key="1">
    <source>
        <dbReference type="EMBL" id="VVD82745.1"/>
    </source>
</evidence>
<dbReference type="AlphaFoldDB" id="A0A5E4T4K3"/>
<proteinExistence type="predicted"/>
<dbReference type="Proteomes" id="UP000334380">
    <property type="component" value="Unassembled WGS sequence"/>
</dbReference>
<accession>A0A5E4T4K3</accession>
<gene>
    <name evidence="1" type="ORF">PTE31013_01198</name>
</gene>